<dbReference type="InterPro" id="IPR000868">
    <property type="entry name" value="Isochorismatase-like_dom"/>
</dbReference>
<dbReference type="RefSeq" id="XP_005757562.1">
    <property type="nucleotide sequence ID" value="XM_005757505.1"/>
</dbReference>
<dbReference type="KEGG" id="ehx:EMIHUDRAFT_107358"/>
<dbReference type="GO" id="GO:0016787">
    <property type="term" value="F:hydrolase activity"/>
    <property type="evidence" value="ECO:0007669"/>
    <property type="project" value="UniProtKB-KW"/>
</dbReference>
<accession>A0A0D3I1J8</accession>
<evidence type="ECO:0000256" key="1">
    <source>
        <dbReference type="ARBA" id="ARBA00006336"/>
    </source>
</evidence>
<evidence type="ECO:0000313" key="5">
    <source>
        <dbReference type="Proteomes" id="UP000013827"/>
    </source>
</evidence>
<dbReference type="STRING" id="2903.R1B6A2"/>
<evidence type="ECO:0000259" key="3">
    <source>
        <dbReference type="Pfam" id="PF00857"/>
    </source>
</evidence>
<keyword evidence="5" id="KW-1185">Reference proteome</keyword>
<dbReference type="SUPFAM" id="SSF52499">
    <property type="entry name" value="Isochorismatase-like hydrolases"/>
    <property type="match status" value="1"/>
</dbReference>
<dbReference type="InterPro" id="IPR036380">
    <property type="entry name" value="Isochorismatase-like_sf"/>
</dbReference>
<dbReference type="PANTHER" id="PTHR43540">
    <property type="entry name" value="PEROXYUREIDOACRYLATE/UREIDOACRYLATE AMIDOHYDROLASE-RELATED"/>
    <property type="match status" value="1"/>
</dbReference>
<dbReference type="PANTHER" id="PTHR43540:SF6">
    <property type="entry name" value="ISOCHORISMATASE-LIKE DOMAIN-CONTAINING PROTEIN"/>
    <property type="match status" value="1"/>
</dbReference>
<dbReference type="Pfam" id="PF00857">
    <property type="entry name" value="Isochorismatase"/>
    <property type="match status" value="1"/>
</dbReference>
<dbReference type="HOGENOM" id="CLU_068979_8_2_1"/>
<dbReference type="Proteomes" id="UP000013827">
    <property type="component" value="Unassembled WGS sequence"/>
</dbReference>
<proteinExistence type="inferred from homology"/>
<organism evidence="4 5">
    <name type="scientific">Emiliania huxleyi (strain CCMP1516)</name>
    <dbReference type="NCBI Taxonomy" id="280463"/>
    <lineage>
        <taxon>Eukaryota</taxon>
        <taxon>Haptista</taxon>
        <taxon>Haptophyta</taxon>
        <taxon>Prymnesiophyceae</taxon>
        <taxon>Isochrysidales</taxon>
        <taxon>Noelaerhabdaceae</taxon>
        <taxon>Emiliania</taxon>
    </lineage>
</organism>
<dbReference type="AlphaFoldDB" id="A0A0D3I1J8"/>
<dbReference type="PaxDb" id="2903-EOD05133"/>
<reference evidence="4" key="2">
    <citation type="submission" date="2024-10" db="UniProtKB">
        <authorList>
            <consortium name="EnsemblProtists"/>
        </authorList>
    </citation>
    <scope>IDENTIFICATION</scope>
</reference>
<dbReference type="GeneID" id="17251260"/>
<name>A0A0D3I1J8_EMIH1</name>
<comment type="similarity">
    <text evidence="1">Belongs to the isochorismatase family.</text>
</comment>
<reference evidence="5" key="1">
    <citation type="journal article" date="2013" name="Nature">
        <title>Pan genome of the phytoplankton Emiliania underpins its global distribution.</title>
        <authorList>
            <person name="Read B.A."/>
            <person name="Kegel J."/>
            <person name="Klute M.J."/>
            <person name="Kuo A."/>
            <person name="Lefebvre S.C."/>
            <person name="Maumus F."/>
            <person name="Mayer C."/>
            <person name="Miller J."/>
            <person name="Monier A."/>
            <person name="Salamov A."/>
            <person name="Young J."/>
            <person name="Aguilar M."/>
            <person name="Claverie J.M."/>
            <person name="Frickenhaus S."/>
            <person name="Gonzalez K."/>
            <person name="Herman E.K."/>
            <person name="Lin Y.C."/>
            <person name="Napier J."/>
            <person name="Ogata H."/>
            <person name="Sarno A.F."/>
            <person name="Shmutz J."/>
            <person name="Schroeder D."/>
            <person name="de Vargas C."/>
            <person name="Verret F."/>
            <person name="von Dassow P."/>
            <person name="Valentin K."/>
            <person name="Van de Peer Y."/>
            <person name="Wheeler G."/>
            <person name="Dacks J.B."/>
            <person name="Delwiche C.F."/>
            <person name="Dyhrman S.T."/>
            <person name="Glockner G."/>
            <person name="John U."/>
            <person name="Richards T."/>
            <person name="Worden A.Z."/>
            <person name="Zhang X."/>
            <person name="Grigoriev I.V."/>
            <person name="Allen A.E."/>
            <person name="Bidle K."/>
            <person name="Borodovsky M."/>
            <person name="Bowler C."/>
            <person name="Brownlee C."/>
            <person name="Cock J.M."/>
            <person name="Elias M."/>
            <person name="Gladyshev V.N."/>
            <person name="Groth M."/>
            <person name="Guda C."/>
            <person name="Hadaegh A."/>
            <person name="Iglesias-Rodriguez M.D."/>
            <person name="Jenkins J."/>
            <person name="Jones B.M."/>
            <person name="Lawson T."/>
            <person name="Leese F."/>
            <person name="Lindquist E."/>
            <person name="Lobanov A."/>
            <person name="Lomsadze A."/>
            <person name="Malik S.B."/>
            <person name="Marsh M.E."/>
            <person name="Mackinder L."/>
            <person name="Mock T."/>
            <person name="Mueller-Roeber B."/>
            <person name="Pagarete A."/>
            <person name="Parker M."/>
            <person name="Probert I."/>
            <person name="Quesneville H."/>
            <person name="Raines C."/>
            <person name="Rensing S.A."/>
            <person name="Riano-Pachon D.M."/>
            <person name="Richier S."/>
            <person name="Rokitta S."/>
            <person name="Shiraiwa Y."/>
            <person name="Soanes D.M."/>
            <person name="van der Giezen M."/>
            <person name="Wahlund T.M."/>
            <person name="Williams B."/>
            <person name="Wilson W."/>
            <person name="Wolfe G."/>
            <person name="Wurch L.L."/>
        </authorList>
    </citation>
    <scope>NUCLEOTIDE SEQUENCE</scope>
</reference>
<dbReference type="InterPro" id="IPR050272">
    <property type="entry name" value="Isochorismatase-like_hydrls"/>
</dbReference>
<keyword evidence="2" id="KW-0378">Hydrolase</keyword>
<protein>
    <recommendedName>
        <fullName evidence="3">Isochorismatase-like domain-containing protein</fullName>
    </recommendedName>
</protein>
<evidence type="ECO:0000256" key="2">
    <source>
        <dbReference type="ARBA" id="ARBA00022801"/>
    </source>
</evidence>
<dbReference type="CDD" id="cd00431">
    <property type="entry name" value="cysteine_hydrolases"/>
    <property type="match status" value="1"/>
</dbReference>
<evidence type="ECO:0000313" key="4">
    <source>
        <dbReference type="EnsemblProtists" id="EOD05133"/>
    </source>
</evidence>
<dbReference type="Gene3D" id="3.40.50.850">
    <property type="entry name" value="Isochorismatase-like"/>
    <property type="match status" value="1"/>
</dbReference>
<sequence>MASTSSLPLASASIAASLLVYLLLSRSRRAPIAPIVLPPKEAANGVLRAFVVERVLRRRGALHIFETLPPKHTALVIIDMQHTFLDAGAAVEVPLARGTVGNINALARAVRERGGRVVWIAHANTVLGAGDNDWAAFRCHFVSGVHRKRYVESLSPGARGQRIWSELMVDKADIVLQKNRYSALIGGSSQLERVLRSADLTTVLLAGCKTDVCVESTGRDAMMLDFGAVIVEDCCAALTHEEHRDACETFVQQFGDVMSSAEVVAALDRGAADCSVTRPRSAIV</sequence>
<dbReference type="EnsemblProtists" id="EOD05133">
    <property type="protein sequence ID" value="EOD05133"/>
    <property type="gene ID" value="EMIHUDRAFT_107358"/>
</dbReference>
<feature type="domain" description="Isochorismatase-like" evidence="3">
    <location>
        <begin position="73"/>
        <end position="262"/>
    </location>
</feature>